<feature type="domain" description="SSD" evidence="8">
    <location>
        <begin position="250"/>
        <end position="377"/>
    </location>
</feature>
<feature type="transmembrane region" description="Helical" evidence="7">
    <location>
        <begin position="633"/>
        <end position="653"/>
    </location>
</feature>
<keyword evidence="3" id="KW-1003">Cell membrane</keyword>
<feature type="transmembrane region" description="Helical" evidence="7">
    <location>
        <begin position="324"/>
        <end position="343"/>
    </location>
</feature>
<feature type="transmembrane region" description="Helical" evidence="7">
    <location>
        <begin position="701"/>
        <end position="723"/>
    </location>
</feature>
<evidence type="ECO:0000256" key="6">
    <source>
        <dbReference type="ARBA" id="ARBA00023136"/>
    </source>
</evidence>
<comment type="similarity">
    <text evidence="2">Belongs to the resistance-nodulation-cell division (RND) (TC 2.A.6) family. MmpL subfamily.</text>
</comment>
<dbReference type="InterPro" id="IPR000731">
    <property type="entry name" value="SSD"/>
</dbReference>
<feature type="transmembrane region" description="Helical" evidence="7">
    <location>
        <begin position="405"/>
        <end position="422"/>
    </location>
</feature>
<feature type="transmembrane region" description="Helical" evidence="7">
    <location>
        <begin position="17"/>
        <end position="34"/>
    </location>
</feature>
<evidence type="ECO:0000256" key="1">
    <source>
        <dbReference type="ARBA" id="ARBA00004651"/>
    </source>
</evidence>
<feature type="transmembrane region" description="Helical" evidence="7">
    <location>
        <begin position="283"/>
        <end position="304"/>
    </location>
</feature>
<evidence type="ECO:0000313" key="9">
    <source>
        <dbReference type="EMBL" id="VFJ61048.1"/>
    </source>
</evidence>
<protein>
    <recommendedName>
        <fullName evidence="8">SSD domain-containing protein</fullName>
    </recommendedName>
</protein>
<dbReference type="InterPro" id="IPR050545">
    <property type="entry name" value="Mycobact_MmpL"/>
</dbReference>
<sequence length="769" mass="84961">MINLEHTLSVWLVRHRWWFLVLMPLIILVLASGIEQLKFTPNYRAFFSEDNPQLQAFDNLEKTYTQDDNVIFLLIPQDGQVFSRETLAAVEELTEKAWQIPHSIRVDSITNFQHTEARGDDLIVGDLVRNAMALDDAQIAKIRDIALAEPLLTGKLVPKTGGATVVNVTIQLPRGNEAREVPAMVKSVRGIAGGMRARHPNMDIHLTGIVMMNNAFFEAFRSDMRSLVPIGIGMMLVVLGLLLRSVPGTLVTLVMILMSILAGMGTGGYLGLPVTSPSSSAPLVILTMAVANSVHILVAFYQALQSNTREARLDAMRESLRINLQPVFFTSLTTVIGFLTLNFSEVPPYRELGNFVAAGVGAAFFLSITFLPALMSLLPGRARPVWFESTAMARLGDFVVRNRHWLLWSMAGAVIFLLAFLPRNEINDVYVHYFDESTPFRQDTDLLDKHLGGLYRIDYSLNSGESGGVSDPAFLRKVDAFSEWLREQPEITHVDTVTDIFKRLNKNLHADDPAWYRLPDARDMAAQYLLLYEMSLPYGLDLNNRINVDKSATRINVGTRVLSTKEVLALERRIRQWLSKNAPTLLTEGSSPTMMFAHIGARNIRSLMGGTTLALVLISLILIVALRSLKIGLISIVPNLVPAGMAFGLWGIFVGEIGLALSVVTGMTLGIVVDDTVHFLSKYLRARREQGAAPENAIRYAFSHVGVALVITSLVLVAGFSIISLSDFYPNTGMGMLTAMVLLLALVADFLFLPPLLMKIDLFAKPSGK</sequence>
<dbReference type="GO" id="GO:0005886">
    <property type="term" value="C:plasma membrane"/>
    <property type="evidence" value="ECO:0007669"/>
    <property type="project" value="UniProtKB-SubCell"/>
</dbReference>
<evidence type="ECO:0000256" key="4">
    <source>
        <dbReference type="ARBA" id="ARBA00022692"/>
    </source>
</evidence>
<dbReference type="PROSITE" id="PS50156">
    <property type="entry name" value="SSD"/>
    <property type="match status" value="2"/>
</dbReference>
<feature type="transmembrane region" description="Helical" evidence="7">
    <location>
        <begin position="355"/>
        <end position="378"/>
    </location>
</feature>
<keyword evidence="4 7" id="KW-0812">Transmembrane</keyword>
<dbReference type="InterPro" id="IPR004869">
    <property type="entry name" value="MMPL_dom"/>
</dbReference>
<dbReference type="Gene3D" id="1.20.1640.10">
    <property type="entry name" value="Multidrug efflux transporter AcrB transmembrane domain"/>
    <property type="match status" value="2"/>
</dbReference>
<evidence type="ECO:0000256" key="7">
    <source>
        <dbReference type="SAM" id="Phobius"/>
    </source>
</evidence>
<keyword evidence="5 7" id="KW-1133">Transmembrane helix</keyword>
<dbReference type="AlphaFoldDB" id="A0A450T415"/>
<gene>
    <name evidence="9" type="ORF">BECKFW1821B_GA0114236_10637</name>
</gene>
<evidence type="ECO:0000259" key="8">
    <source>
        <dbReference type="PROSITE" id="PS50156"/>
    </source>
</evidence>
<evidence type="ECO:0000256" key="3">
    <source>
        <dbReference type="ARBA" id="ARBA00022475"/>
    </source>
</evidence>
<organism evidence="9">
    <name type="scientific">Candidatus Kentrum sp. FW</name>
    <dbReference type="NCBI Taxonomy" id="2126338"/>
    <lineage>
        <taxon>Bacteria</taxon>
        <taxon>Pseudomonadati</taxon>
        <taxon>Pseudomonadota</taxon>
        <taxon>Gammaproteobacteria</taxon>
        <taxon>Candidatus Kentrum</taxon>
    </lineage>
</organism>
<accession>A0A450T415</accession>
<feature type="transmembrane region" description="Helical" evidence="7">
    <location>
        <begin position="250"/>
        <end position="271"/>
    </location>
</feature>
<evidence type="ECO:0000256" key="2">
    <source>
        <dbReference type="ARBA" id="ARBA00010157"/>
    </source>
</evidence>
<dbReference type="PANTHER" id="PTHR33406">
    <property type="entry name" value="MEMBRANE PROTEIN MJ1562-RELATED"/>
    <property type="match status" value="1"/>
</dbReference>
<reference evidence="9" key="1">
    <citation type="submission" date="2019-02" db="EMBL/GenBank/DDBJ databases">
        <authorList>
            <person name="Gruber-Vodicka R. H."/>
            <person name="Seah K. B. B."/>
        </authorList>
    </citation>
    <scope>NUCLEOTIDE SEQUENCE</scope>
    <source>
        <strain evidence="9">BECK_BZ106</strain>
    </source>
</reference>
<feature type="transmembrane region" description="Helical" evidence="7">
    <location>
        <begin position="226"/>
        <end position="243"/>
    </location>
</feature>
<dbReference type="Pfam" id="PF03176">
    <property type="entry name" value="MMPL"/>
    <property type="match status" value="2"/>
</dbReference>
<dbReference type="PANTHER" id="PTHR33406:SF6">
    <property type="entry name" value="MEMBRANE PROTEIN YDGH-RELATED"/>
    <property type="match status" value="1"/>
</dbReference>
<dbReference type="EMBL" id="CAADFD010000063">
    <property type="protein sequence ID" value="VFJ61048.1"/>
    <property type="molecule type" value="Genomic_DNA"/>
</dbReference>
<feature type="transmembrane region" description="Helical" evidence="7">
    <location>
        <begin position="659"/>
        <end position="680"/>
    </location>
</feature>
<keyword evidence="6 7" id="KW-0472">Membrane</keyword>
<feature type="domain" description="SSD" evidence="8">
    <location>
        <begin position="632"/>
        <end position="759"/>
    </location>
</feature>
<name>A0A450T415_9GAMM</name>
<dbReference type="SUPFAM" id="SSF82866">
    <property type="entry name" value="Multidrug efflux transporter AcrB transmembrane domain"/>
    <property type="match status" value="2"/>
</dbReference>
<evidence type="ECO:0000256" key="5">
    <source>
        <dbReference type="ARBA" id="ARBA00022989"/>
    </source>
</evidence>
<comment type="subcellular location">
    <subcellularLocation>
        <location evidence="1">Cell membrane</location>
        <topology evidence="1">Multi-pass membrane protein</topology>
    </subcellularLocation>
</comment>
<feature type="transmembrane region" description="Helical" evidence="7">
    <location>
        <begin position="607"/>
        <end position="626"/>
    </location>
</feature>
<feature type="transmembrane region" description="Helical" evidence="7">
    <location>
        <begin position="735"/>
        <end position="757"/>
    </location>
</feature>
<proteinExistence type="inferred from homology"/>